<dbReference type="FunFam" id="3.30.2350.10:FF:000006">
    <property type="entry name" value="Pseudouridine synthase"/>
    <property type="match status" value="1"/>
</dbReference>
<dbReference type="CDD" id="cd00165">
    <property type="entry name" value="S4"/>
    <property type="match status" value="1"/>
</dbReference>
<dbReference type="InterPro" id="IPR050188">
    <property type="entry name" value="RluA_PseudoU_synthase"/>
</dbReference>
<keyword evidence="4 7" id="KW-0413">Isomerase</keyword>
<accession>A0A9D2S579</accession>
<dbReference type="Gene3D" id="3.10.290.10">
    <property type="entry name" value="RNA-binding S4 domain"/>
    <property type="match status" value="1"/>
</dbReference>
<dbReference type="CDD" id="cd02869">
    <property type="entry name" value="PseudoU_synth_RluA_like"/>
    <property type="match status" value="1"/>
</dbReference>
<comment type="catalytic activity">
    <reaction evidence="1 7">
        <text>a uridine in RNA = a pseudouridine in RNA</text>
        <dbReference type="Rhea" id="RHEA:48348"/>
        <dbReference type="Rhea" id="RHEA-COMP:12068"/>
        <dbReference type="Rhea" id="RHEA-COMP:12069"/>
        <dbReference type="ChEBI" id="CHEBI:65314"/>
        <dbReference type="ChEBI" id="CHEBI:65315"/>
    </reaction>
</comment>
<dbReference type="EC" id="5.4.99.-" evidence="7"/>
<evidence type="ECO:0000256" key="5">
    <source>
        <dbReference type="PIRSR" id="PIRSR606225-1"/>
    </source>
</evidence>
<dbReference type="PROSITE" id="PS50889">
    <property type="entry name" value="S4"/>
    <property type="match status" value="1"/>
</dbReference>
<dbReference type="GO" id="GO:0000455">
    <property type="term" value="P:enzyme-directed rRNA pseudouridine synthesis"/>
    <property type="evidence" value="ECO:0007669"/>
    <property type="project" value="UniProtKB-ARBA"/>
</dbReference>
<sequence length="305" mass="33377">MTPLELTAETAGERLDVFLARRLPQLTRSAAQRLMEEGAVTCAGAPVKKRDKTAPGRTYTLVLPDPAPIDVLPQNIPLDVVYEDEDVIVVNKPVGMVVHPAPGHPDGTLVNALLYHCGESLSGINGALRPGIVHRIDRDTSGLIIAAKNDAAHLALAAQLQDHSLYRGYEAVCVGGLREDEGTVDAPIGRHPVDRKKMAVDRLHGRTAVTHWKVLERYSGYTYVACRLETGRTHQIRVHMASIGHPLLGDTVYGAAKPAPGLAGQCLHARRLSFVHPRTGERLELECPLPDWFQAVLERLRRRAE</sequence>
<reference evidence="9" key="1">
    <citation type="journal article" date="2021" name="PeerJ">
        <title>Extensive microbial diversity within the chicken gut microbiome revealed by metagenomics and culture.</title>
        <authorList>
            <person name="Gilroy R."/>
            <person name="Ravi A."/>
            <person name="Getino M."/>
            <person name="Pursley I."/>
            <person name="Horton D.L."/>
            <person name="Alikhan N.F."/>
            <person name="Baker D."/>
            <person name="Gharbi K."/>
            <person name="Hall N."/>
            <person name="Watson M."/>
            <person name="Adriaenssens E.M."/>
            <person name="Foster-Nyarko E."/>
            <person name="Jarju S."/>
            <person name="Secka A."/>
            <person name="Antonio M."/>
            <person name="Oren A."/>
            <person name="Chaudhuri R.R."/>
            <person name="La Ragione R."/>
            <person name="Hildebrand F."/>
            <person name="Pallen M.J."/>
        </authorList>
    </citation>
    <scope>NUCLEOTIDE SEQUENCE</scope>
    <source>
        <strain evidence="9">CHK189-11263</strain>
    </source>
</reference>
<dbReference type="PROSITE" id="PS01129">
    <property type="entry name" value="PSI_RLU"/>
    <property type="match status" value="1"/>
</dbReference>
<evidence type="ECO:0000259" key="8">
    <source>
        <dbReference type="SMART" id="SM00363"/>
    </source>
</evidence>
<dbReference type="Pfam" id="PF00849">
    <property type="entry name" value="PseudoU_synth_2"/>
    <property type="match status" value="1"/>
</dbReference>
<dbReference type="SUPFAM" id="SSF55174">
    <property type="entry name" value="Alpha-L RNA-binding motif"/>
    <property type="match status" value="1"/>
</dbReference>
<keyword evidence="3 6" id="KW-0694">RNA-binding</keyword>
<dbReference type="InterPro" id="IPR020103">
    <property type="entry name" value="PsdUridine_synth_cat_dom_sf"/>
</dbReference>
<dbReference type="Pfam" id="PF01479">
    <property type="entry name" value="S4"/>
    <property type="match status" value="1"/>
</dbReference>
<evidence type="ECO:0000313" key="9">
    <source>
        <dbReference type="EMBL" id="HJB57418.1"/>
    </source>
</evidence>
<evidence type="ECO:0000256" key="3">
    <source>
        <dbReference type="ARBA" id="ARBA00022884"/>
    </source>
</evidence>
<protein>
    <recommendedName>
        <fullName evidence="7">Pseudouridine synthase</fullName>
        <ecNumber evidence="7">5.4.99.-</ecNumber>
    </recommendedName>
</protein>
<dbReference type="PANTHER" id="PTHR21600:SF44">
    <property type="entry name" value="RIBOSOMAL LARGE SUBUNIT PSEUDOURIDINE SYNTHASE D"/>
    <property type="match status" value="1"/>
</dbReference>
<evidence type="ECO:0000256" key="6">
    <source>
        <dbReference type="PROSITE-ProRule" id="PRU00182"/>
    </source>
</evidence>
<dbReference type="GO" id="GO:0120159">
    <property type="term" value="F:rRNA pseudouridine synthase activity"/>
    <property type="evidence" value="ECO:0007669"/>
    <property type="project" value="UniProtKB-ARBA"/>
</dbReference>
<dbReference type="Gene3D" id="3.30.2350.10">
    <property type="entry name" value="Pseudouridine synthase"/>
    <property type="match status" value="1"/>
</dbReference>
<feature type="active site" evidence="5">
    <location>
        <position position="137"/>
    </location>
</feature>
<dbReference type="InterPro" id="IPR036986">
    <property type="entry name" value="S4_RNA-bd_sf"/>
</dbReference>
<comment type="function">
    <text evidence="7">Responsible for synthesis of pseudouridine from uracil.</text>
</comment>
<dbReference type="GO" id="GO:0003723">
    <property type="term" value="F:RNA binding"/>
    <property type="evidence" value="ECO:0007669"/>
    <property type="project" value="UniProtKB-KW"/>
</dbReference>
<dbReference type="PANTHER" id="PTHR21600">
    <property type="entry name" value="MITOCHONDRIAL RNA PSEUDOURIDINE SYNTHASE"/>
    <property type="match status" value="1"/>
</dbReference>
<comment type="similarity">
    <text evidence="2 7">Belongs to the pseudouridine synthase RluA family.</text>
</comment>
<reference evidence="9" key="2">
    <citation type="submission" date="2021-04" db="EMBL/GenBank/DDBJ databases">
        <authorList>
            <person name="Gilroy R."/>
        </authorList>
    </citation>
    <scope>NUCLEOTIDE SEQUENCE</scope>
    <source>
        <strain evidence="9">CHK189-11263</strain>
    </source>
</reference>
<dbReference type="Proteomes" id="UP000824208">
    <property type="component" value="Unassembled WGS sequence"/>
</dbReference>
<feature type="domain" description="RNA-binding S4" evidence="8">
    <location>
        <begin position="13"/>
        <end position="77"/>
    </location>
</feature>
<evidence type="ECO:0000256" key="1">
    <source>
        <dbReference type="ARBA" id="ARBA00000073"/>
    </source>
</evidence>
<dbReference type="InterPro" id="IPR006224">
    <property type="entry name" value="PsdUridine_synth_RluA-like_CS"/>
</dbReference>
<name>A0A9D2S579_9FIRM</name>
<evidence type="ECO:0000256" key="4">
    <source>
        <dbReference type="ARBA" id="ARBA00023235"/>
    </source>
</evidence>
<comment type="caution">
    <text evidence="9">The sequence shown here is derived from an EMBL/GenBank/DDBJ whole genome shotgun (WGS) entry which is preliminary data.</text>
</comment>
<evidence type="ECO:0000313" key="10">
    <source>
        <dbReference type="Proteomes" id="UP000824208"/>
    </source>
</evidence>
<dbReference type="NCBIfam" id="TIGR00005">
    <property type="entry name" value="rluA_subfam"/>
    <property type="match status" value="1"/>
</dbReference>
<evidence type="ECO:0000256" key="2">
    <source>
        <dbReference type="ARBA" id="ARBA00010876"/>
    </source>
</evidence>
<dbReference type="EMBL" id="DWYC01000066">
    <property type="protein sequence ID" value="HJB57418.1"/>
    <property type="molecule type" value="Genomic_DNA"/>
</dbReference>
<dbReference type="InterPro" id="IPR002942">
    <property type="entry name" value="S4_RNA-bd"/>
</dbReference>
<organism evidence="9 10">
    <name type="scientific">Candidatus Flavonifractor intestinipullorum</name>
    <dbReference type="NCBI Taxonomy" id="2838587"/>
    <lineage>
        <taxon>Bacteria</taxon>
        <taxon>Bacillati</taxon>
        <taxon>Bacillota</taxon>
        <taxon>Clostridia</taxon>
        <taxon>Eubacteriales</taxon>
        <taxon>Oscillospiraceae</taxon>
        <taxon>Flavonifractor</taxon>
    </lineage>
</organism>
<dbReference type="SUPFAM" id="SSF55120">
    <property type="entry name" value="Pseudouridine synthase"/>
    <property type="match status" value="1"/>
</dbReference>
<dbReference type="SMART" id="SM00363">
    <property type="entry name" value="S4"/>
    <property type="match status" value="1"/>
</dbReference>
<dbReference type="AlphaFoldDB" id="A0A9D2S579"/>
<dbReference type="InterPro" id="IPR006225">
    <property type="entry name" value="PsdUridine_synth_RluC/D"/>
</dbReference>
<gene>
    <name evidence="9" type="ORF">H9714_07695</name>
</gene>
<proteinExistence type="inferred from homology"/>
<dbReference type="InterPro" id="IPR006145">
    <property type="entry name" value="PsdUridine_synth_RsuA/RluA"/>
</dbReference>
<evidence type="ECO:0000256" key="7">
    <source>
        <dbReference type="RuleBase" id="RU362028"/>
    </source>
</evidence>